<dbReference type="EMBL" id="LSDC01000018">
    <property type="protein sequence ID" value="KXB63119.1"/>
    <property type="molecule type" value="Genomic_DNA"/>
</dbReference>
<dbReference type="Proteomes" id="UP000070355">
    <property type="component" value="Unassembled WGS sequence"/>
</dbReference>
<dbReference type="GO" id="GO:0008990">
    <property type="term" value="F:rRNA (guanine-N2-)-methyltransferase activity"/>
    <property type="evidence" value="ECO:0007669"/>
    <property type="project" value="InterPro"/>
</dbReference>
<proteinExistence type="predicted"/>
<evidence type="ECO:0000313" key="2">
    <source>
        <dbReference type="Proteomes" id="UP000070355"/>
    </source>
</evidence>
<dbReference type="STRING" id="1379.HMPREF3186_00305"/>
<evidence type="ECO:0000313" key="1">
    <source>
        <dbReference type="EMBL" id="KXB63119.1"/>
    </source>
</evidence>
<organism evidence="1 2">
    <name type="scientific">Gemella haemolysans</name>
    <dbReference type="NCBI Taxonomy" id="1379"/>
    <lineage>
        <taxon>Bacteria</taxon>
        <taxon>Bacillati</taxon>
        <taxon>Bacillota</taxon>
        <taxon>Bacilli</taxon>
        <taxon>Bacillales</taxon>
        <taxon>Gemellaceae</taxon>
        <taxon>Gemella</taxon>
    </lineage>
</organism>
<dbReference type="RefSeq" id="WP_060913597.1">
    <property type="nucleotide sequence ID" value="NZ_KQ959925.1"/>
</dbReference>
<dbReference type="PANTHER" id="PTHR36112:SF1">
    <property type="entry name" value="RIBOSOMAL RNA SMALL SUBUNIT METHYLTRANSFERASE J"/>
    <property type="match status" value="1"/>
</dbReference>
<reference evidence="2" key="1">
    <citation type="submission" date="2016-01" db="EMBL/GenBank/DDBJ databases">
        <authorList>
            <person name="Mitreva M."/>
            <person name="Pepin K.H."/>
            <person name="Mihindukulasuriya K.A."/>
            <person name="Fulton R."/>
            <person name="Fronick C."/>
            <person name="O'Laughlin M."/>
            <person name="Miner T."/>
            <person name="Herter B."/>
            <person name="Rosa B.A."/>
            <person name="Cordes M."/>
            <person name="Tomlinson C."/>
            <person name="Wollam A."/>
            <person name="Palsikar V.B."/>
            <person name="Mardis E.R."/>
            <person name="Wilson R.K."/>
        </authorList>
    </citation>
    <scope>NUCLEOTIDE SEQUENCE [LARGE SCALE GENOMIC DNA]</scope>
    <source>
        <strain evidence="2">DNF01167</strain>
    </source>
</reference>
<accession>A0A134A5Z6</accession>
<sequence length="256" mass="29629">MKKIIVTTSVKTTLELNDSAQKLADELNLEYVKRNKTTIKQLLETAKGVIVVYKNKLSYFENDSEFFFHLDTTALKIKNSDNEPLVEITGKEKKNVLDCTMGLAGDSILLSYYGHNVTSIEKNKIIHLITSNGLKNYISPSEEINKAMRKIITYNYDCIDYLKRTPDNSFDIVYFDPMFSHNIKESENLSGITTLADKSFPYEEFIKEASRVGKDKIIIKAHFKDNIFEKYNFTRIVRKNTKFHFGFLEINEKTKN</sequence>
<dbReference type="CDD" id="cd02440">
    <property type="entry name" value="AdoMet_MTases"/>
    <property type="match status" value="1"/>
</dbReference>
<dbReference type="AlphaFoldDB" id="A0A134A5Z6"/>
<dbReference type="InterPro" id="IPR029063">
    <property type="entry name" value="SAM-dependent_MTases_sf"/>
</dbReference>
<dbReference type="InterPro" id="IPR007536">
    <property type="entry name" value="16SrRNA_methylTrfase_J"/>
</dbReference>
<dbReference type="OrthoDB" id="1653798at2"/>
<name>A0A134A5Z6_9BACL</name>
<comment type="caution">
    <text evidence="1">The sequence shown here is derived from an EMBL/GenBank/DDBJ whole genome shotgun (WGS) entry which is preliminary data.</text>
</comment>
<protein>
    <recommendedName>
        <fullName evidence="3">SAM-dependent methyltransferase</fullName>
    </recommendedName>
</protein>
<dbReference type="PATRIC" id="fig|1379.3.peg.301"/>
<dbReference type="SUPFAM" id="SSF53335">
    <property type="entry name" value="S-adenosyl-L-methionine-dependent methyltransferases"/>
    <property type="match status" value="1"/>
</dbReference>
<dbReference type="Gene3D" id="3.40.50.150">
    <property type="entry name" value="Vaccinia Virus protein VP39"/>
    <property type="match status" value="1"/>
</dbReference>
<dbReference type="PANTHER" id="PTHR36112">
    <property type="entry name" value="RIBOSOMAL RNA SMALL SUBUNIT METHYLTRANSFERASE J"/>
    <property type="match status" value="1"/>
</dbReference>
<dbReference type="Pfam" id="PF04445">
    <property type="entry name" value="SAM_MT"/>
    <property type="match status" value="1"/>
</dbReference>
<gene>
    <name evidence="1" type="ORF">HMPREF3186_00305</name>
</gene>
<evidence type="ECO:0008006" key="3">
    <source>
        <dbReference type="Google" id="ProtNLM"/>
    </source>
</evidence>